<keyword evidence="3" id="KW-1185">Reference proteome</keyword>
<dbReference type="AlphaFoldDB" id="A0A844AM21"/>
<proteinExistence type="predicted"/>
<evidence type="ECO:0000313" key="3">
    <source>
        <dbReference type="Proteomes" id="UP000436694"/>
    </source>
</evidence>
<protein>
    <submittedName>
        <fullName evidence="2">Uncharacterized protein</fullName>
    </submittedName>
</protein>
<accession>A0A844AM21</accession>
<dbReference type="RefSeq" id="WP_153548025.1">
    <property type="nucleotide sequence ID" value="NZ_WIXK01000005.1"/>
</dbReference>
<keyword evidence="1" id="KW-0472">Membrane</keyword>
<reference evidence="2 3" key="1">
    <citation type="submission" date="2019-10" db="EMBL/GenBank/DDBJ databases">
        <title>Epibacterium sp. nov., isolated from seawater.</title>
        <authorList>
            <person name="Zhang X."/>
            <person name="Li N."/>
        </authorList>
    </citation>
    <scope>NUCLEOTIDE SEQUENCE [LARGE SCALE GENOMIC DNA]</scope>
    <source>
        <strain evidence="2 3">SM1969</strain>
    </source>
</reference>
<keyword evidence="1" id="KW-0812">Transmembrane</keyword>
<organism evidence="2 3">
    <name type="scientific">Tritonibacter aquimaris</name>
    <dbReference type="NCBI Taxonomy" id="2663379"/>
    <lineage>
        <taxon>Bacteria</taxon>
        <taxon>Pseudomonadati</taxon>
        <taxon>Pseudomonadota</taxon>
        <taxon>Alphaproteobacteria</taxon>
        <taxon>Rhodobacterales</taxon>
        <taxon>Paracoccaceae</taxon>
        <taxon>Tritonibacter</taxon>
    </lineage>
</organism>
<gene>
    <name evidence="2" type="ORF">GG681_10875</name>
</gene>
<dbReference type="EMBL" id="WIXK01000005">
    <property type="protein sequence ID" value="MQY43145.1"/>
    <property type="molecule type" value="Genomic_DNA"/>
</dbReference>
<evidence type="ECO:0000256" key="1">
    <source>
        <dbReference type="SAM" id="Phobius"/>
    </source>
</evidence>
<dbReference type="Proteomes" id="UP000436694">
    <property type="component" value="Unassembled WGS sequence"/>
</dbReference>
<sequence>MAAYELPEKLTPFERVLFAVPVLGRISKEVAYGAKENLYYALATFLMGWATLVLLFGLPGLYLPAVALVPVIFALLVLISRG</sequence>
<name>A0A844AM21_9RHOB</name>
<comment type="caution">
    <text evidence="2">The sequence shown here is derived from an EMBL/GenBank/DDBJ whole genome shotgun (WGS) entry which is preliminary data.</text>
</comment>
<feature type="transmembrane region" description="Helical" evidence="1">
    <location>
        <begin position="62"/>
        <end position="79"/>
    </location>
</feature>
<keyword evidence="1" id="KW-1133">Transmembrane helix</keyword>
<evidence type="ECO:0000313" key="2">
    <source>
        <dbReference type="EMBL" id="MQY43145.1"/>
    </source>
</evidence>
<feature type="transmembrane region" description="Helical" evidence="1">
    <location>
        <begin position="38"/>
        <end position="56"/>
    </location>
</feature>